<evidence type="ECO:0000256" key="1">
    <source>
        <dbReference type="SAM" id="Phobius"/>
    </source>
</evidence>
<feature type="transmembrane region" description="Helical" evidence="1">
    <location>
        <begin position="100"/>
        <end position="119"/>
    </location>
</feature>
<dbReference type="Proteomes" id="UP001500469">
    <property type="component" value="Unassembled WGS sequence"/>
</dbReference>
<gene>
    <name evidence="2" type="ORF">GCM10009119_12080</name>
</gene>
<keyword evidence="1" id="KW-0472">Membrane</keyword>
<comment type="caution">
    <text evidence="2">The sequence shown here is derived from an EMBL/GenBank/DDBJ whole genome shotgun (WGS) entry which is preliminary data.</text>
</comment>
<dbReference type="EMBL" id="BAAAFI010000004">
    <property type="protein sequence ID" value="GAA0878240.1"/>
    <property type="molecule type" value="Genomic_DNA"/>
</dbReference>
<accession>A0ABP3Y9P9</accession>
<dbReference type="RefSeq" id="WP_343849507.1">
    <property type="nucleotide sequence ID" value="NZ_BAAAFI010000004.1"/>
</dbReference>
<name>A0ABP3Y9P9_9BACT</name>
<proteinExistence type="predicted"/>
<reference evidence="3" key="1">
    <citation type="journal article" date="2019" name="Int. J. Syst. Evol. Microbiol.">
        <title>The Global Catalogue of Microorganisms (GCM) 10K type strain sequencing project: providing services to taxonomists for standard genome sequencing and annotation.</title>
        <authorList>
            <consortium name="The Broad Institute Genomics Platform"/>
            <consortium name="The Broad Institute Genome Sequencing Center for Infectious Disease"/>
            <person name="Wu L."/>
            <person name="Ma J."/>
        </authorList>
    </citation>
    <scope>NUCLEOTIDE SEQUENCE [LARGE SCALE GENOMIC DNA]</scope>
    <source>
        <strain evidence="3">JCM 16112</strain>
    </source>
</reference>
<organism evidence="2 3">
    <name type="scientific">Algoriphagus jejuensis</name>
    <dbReference type="NCBI Taxonomy" id="419934"/>
    <lineage>
        <taxon>Bacteria</taxon>
        <taxon>Pseudomonadati</taxon>
        <taxon>Bacteroidota</taxon>
        <taxon>Cytophagia</taxon>
        <taxon>Cytophagales</taxon>
        <taxon>Cyclobacteriaceae</taxon>
        <taxon>Algoriphagus</taxon>
    </lineage>
</organism>
<evidence type="ECO:0008006" key="4">
    <source>
        <dbReference type="Google" id="ProtNLM"/>
    </source>
</evidence>
<protein>
    <recommendedName>
        <fullName evidence="4">HPP family protein</fullName>
    </recommendedName>
</protein>
<keyword evidence="3" id="KW-1185">Reference proteome</keyword>
<keyword evidence="1" id="KW-0812">Transmembrane</keyword>
<feature type="transmembrane region" description="Helical" evidence="1">
    <location>
        <begin position="29"/>
        <end position="46"/>
    </location>
</feature>
<evidence type="ECO:0000313" key="2">
    <source>
        <dbReference type="EMBL" id="GAA0878240.1"/>
    </source>
</evidence>
<evidence type="ECO:0000313" key="3">
    <source>
        <dbReference type="Proteomes" id="UP001500469"/>
    </source>
</evidence>
<feature type="transmembrane region" description="Helical" evidence="1">
    <location>
        <begin position="52"/>
        <end position="69"/>
    </location>
</feature>
<keyword evidence="1" id="KW-1133">Transmembrane helix</keyword>
<sequence length="139" mass="15052">MIEELAWIGSAVFSAISTYWLHTRFSLSPILASSAVTLIVALAVQPLNTSEWVQAIPYAAIGGSFIGMSTKKNIKGFESVLLAALIFGLIFIHSSKFFEGFGGALGTSACISVLTAISWRKLIKRTRLTTKRAVNRVTK</sequence>
<feature type="transmembrane region" description="Helical" evidence="1">
    <location>
        <begin position="76"/>
        <end position="94"/>
    </location>
</feature>